<evidence type="ECO:0008006" key="4">
    <source>
        <dbReference type="Google" id="ProtNLM"/>
    </source>
</evidence>
<evidence type="ECO:0000256" key="1">
    <source>
        <dbReference type="SAM" id="Phobius"/>
    </source>
</evidence>
<keyword evidence="1" id="KW-0472">Membrane</keyword>
<dbReference type="EMBL" id="LT629748">
    <property type="protein sequence ID" value="SDS74236.1"/>
    <property type="molecule type" value="Genomic_DNA"/>
</dbReference>
<gene>
    <name evidence="2" type="ORF">SAMN05216198_2659</name>
</gene>
<keyword evidence="1" id="KW-0812">Transmembrane</keyword>
<organism evidence="2 3">
    <name type="scientific">Halopseudomonas litoralis</name>
    <dbReference type="NCBI Taxonomy" id="797277"/>
    <lineage>
        <taxon>Bacteria</taxon>
        <taxon>Pseudomonadati</taxon>
        <taxon>Pseudomonadota</taxon>
        <taxon>Gammaproteobacteria</taxon>
        <taxon>Pseudomonadales</taxon>
        <taxon>Pseudomonadaceae</taxon>
        <taxon>Halopseudomonas</taxon>
    </lineage>
</organism>
<feature type="transmembrane region" description="Helical" evidence="1">
    <location>
        <begin position="25"/>
        <end position="43"/>
    </location>
</feature>
<evidence type="ECO:0000313" key="3">
    <source>
        <dbReference type="Proteomes" id="UP000243426"/>
    </source>
</evidence>
<name>A0A1H1UPU7_9GAMM</name>
<evidence type="ECO:0000313" key="2">
    <source>
        <dbReference type="EMBL" id="SDS74236.1"/>
    </source>
</evidence>
<keyword evidence="3" id="KW-1185">Reference proteome</keyword>
<keyword evidence="1" id="KW-1133">Transmembrane helix</keyword>
<proteinExistence type="predicted"/>
<protein>
    <recommendedName>
        <fullName evidence="4">Multidrug transporter</fullName>
    </recommendedName>
</protein>
<sequence>MPLGIALLLIWLVLLVRFPRIMLPASGIIVVISLILAAGVGIWQWRHDRQVDMLEISVRHLPEQCDFGKPLQVSIRNNSSRTATRISWQLLAVQPGYNTNLLDIGVTASIYRLSQPLRPAQQWQQCYSVPRLRSGFRAEDLEYHADKVRADFTK</sequence>
<dbReference type="RefSeq" id="WP_090274033.1">
    <property type="nucleotide sequence ID" value="NZ_LT629748.1"/>
</dbReference>
<accession>A0A1H1UPU7</accession>
<dbReference type="AlphaFoldDB" id="A0A1H1UPU7"/>
<reference evidence="3" key="1">
    <citation type="submission" date="2016-10" db="EMBL/GenBank/DDBJ databases">
        <authorList>
            <person name="Varghese N."/>
            <person name="Submissions S."/>
        </authorList>
    </citation>
    <scope>NUCLEOTIDE SEQUENCE [LARGE SCALE GENOMIC DNA]</scope>
    <source>
        <strain evidence="3">2SM5</strain>
    </source>
</reference>
<dbReference type="OrthoDB" id="7024310at2"/>
<dbReference type="STRING" id="797277.SAMN05216198_2659"/>
<dbReference type="Proteomes" id="UP000243426">
    <property type="component" value="Chromosome I"/>
</dbReference>